<dbReference type="AlphaFoldDB" id="Q2HVL5"/>
<protein>
    <submittedName>
        <fullName evidence="2">Uncharacterized protein</fullName>
    </submittedName>
</protein>
<feature type="region of interest" description="Disordered" evidence="1">
    <location>
        <begin position="14"/>
        <end position="39"/>
    </location>
</feature>
<accession>Q2HVL5</accession>
<reference evidence="2" key="1">
    <citation type="submission" date="2004-07" db="EMBL/GenBank/DDBJ databases">
        <authorList>
            <person name="Town C.D."/>
        </authorList>
    </citation>
    <scope>NUCLEOTIDE SEQUENCE</scope>
</reference>
<evidence type="ECO:0000256" key="1">
    <source>
        <dbReference type="SAM" id="MobiDB-lite"/>
    </source>
</evidence>
<sequence>MKEALLPVKFAAGSHLYGSPEGGALSAETENETGKNIHS</sequence>
<dbReference type="EMBL" id="AC148816">
    <property type="protein sequence ID" value="ABD28432.2"/>
    <property type="molecule type" value="Genomic_DNA"/>
</dbReference>
<reference evidence="2" key="2">
    <citation type="submission" date="2007-03" db="EMBL/GenBank/DDBJ databases">
        <authorList>
            <consortium name="The International Medicago Genome Annotation Group"/>
        </authorList>
    </citation>
    <scope>NUCLEOTIDE SEQUENCE</scope>
</reference>
<evidence type="ECO:0000313" key="2">
    <source>
        <dbReference type="EMBL" id="ABD28432.2"/>
    </source>
</evidence>
<organism evidence="2">
    <name type="scientific">Medicago truncatula</name>
    <name type="common">Barrel medic</name>
    <name type="synonym">Medicago tribuloides</name>
    <dbReference type="NCBI Taxonomy" id="3880"/>
    <lineage>
        <taxon>Eukaryota</taxon>
        <taxon>Viridiplantae</taxon>
        <taxon>Streptophyta</taxon>
        <taxon>Embryophyta</taxon>
        <taxon>Tracheophyta</taxon>
        <taxon>Spermatophyta</taxon>
        <taxon>Magnoliopsida</taxon>
        <taxon>eudicotyledons</taxon>
        <taxon>Gunneridae</taxon>
        <taxon>Pentapetalae</taxon>
        <taxon>rosids</taxon>
        <taxon>fabids</taxon>
        <taxon>Fabales</taxon>
        <taxon>Fabaceae</taxon>
        <taxon>Papilionoideae</taxon>
        <taxon>50 kb inversion clade</taxon>
        <taxon>NPAAA clade</taxon>
        <taxon>Hologalegina</taxon>
        <taxon>IRL clade</taxon>
        <taxon>Trifolieae</taxon>
        <taxon>Medicago</taxon>
    </lineage>
</organism>
<gene>
    <name evidence="2" type="ORF">MtrDRAFT_AC148816g29v2</name>
</gene>
<proteinExistence type="predicted"/>
<name>Q2HVL5_MEDTR</name>